<dbReference type="OrthoDB" id="9791445at2"/>
<dbReference type="FunFam" id="2.60.15.10:FF:000001">
    <property type="entry name" value="ATP synthase epsilon chain"/>
    <property type="match status" value="1"/>
</dbReference>
<evidence type="ECO:0000256" key="7">
    <source>
        <dbReference type="ARBA" id="ARBA00022475"/>
    </source>
</evidence>
<dbReference type="SUPFAM" id="SSF46604">
    <property type="entry name" value="Epsilon subunit of F1F0-ATP synthase C-terminal domain"/>
    <property type="match status" value="1"/>
</dbReference>
<keyword evidence="12 15" id="KW-0066">ATP synthesis</keyword>
<reference evidence="19" key="3">
    <citation type="submission" date="2021-06" db="EMBL/GenBank/DDBJ databases">
        <title>Genomic Description and Analysis of Intracellular Bacteria, Candidatus Berkiella cookevillensis and Candidatus Berkiella aquae.</title>
        <authorList>
            <person name="Kidane D.T."/>
            <person name="Mehari Y.T."/>
            <person name="Rice F.C."/>
            <person name="Arivett B.A."/>
            <person name="Farone A.L."/>
            <person name="Berk S.G."/>
            <person name="Farone M.B."/>
        </authorList>
    </citation>
    <scope>NUCLEOTIDE SEQUENCE</scope>
    <source>
        <strain evidence="19">HT99</strain>
    </source>
</reference>
<keyword evidence="8 15" id="KW-0375">Hydrogen ion transport</keyword>
<evidence type="ECO:0000256" key="15">
    <source>
        <dbReference type="HAMAP-Rule" id="MF_00530"/>
    </source>
</evidence>
<comment type="similarity">
    <text evidence="3 15 16">Belongs to the ATPase epsilon chain family.</text>
</comment>
<evidence type="ECO:0000259" key="17">
    <source>
        <dbReference type="Pfam" id="PF02823"/>
    </source>
</evidence>
<evidence type="ECO:0000256" key="13">
    <source>
        <dbReference type="ARBA" id="ARBA00030215"/>
    </source>
</evidence>
<dbReference type="SUPFAM" id="SSF51344">
    <property type="entry name" value="Epsilon subunit of F1F0-ATP synthase N-terminal domain"/>
    <property type="match status" value="1"/>
</dbReference>
<evidence type="ECO:0000256" key="10">
    <source>
        <dbReference type="ARBA" id="ARBA00023136"/>
    </source>
</evidence>
<dbReference type="InterPro" id="IPR020546">
    <property type="entry name" value="ATP_synth_F1_dsu/esu_N"/>
</dbReference>
<evidence type="ECO:0000313" key="20">
    <source>
        <dbReference type="Proteomes" id="UP000051497"/>
    </source>
</evidence>
<keyword evidence="6 15" id="KW-0813">Transport</keyword>
<dbReference type="NCBIfam" id="TIGR01216">
    <property type="entry name" value="ATP_synt_epsi"/>
    <property type="match status" value="1"/>
</dbReference>
<organism evidence="18">
    <name type="scientific">Candidatus Berkiella aquae</name>
    <dbReference type="NCBI Taxonomy" id="295108"/>
    <lineage>
        <taxon>Bacteria</taxon>
        <taxon>Pseudomonadati</taxon>
        <taxon>Pseudomonadota</taxon>
        <taxon>Gammaproteobacteria</taxon>
        <taxon>Candidatus Berkiellales</taxon>
        <taxon>Candidatus Berkiellaceae</taxon>
        <taxon>Candidatus Berkiella</taxon>
    </lineage>
</organism>
<evidence type="ECO:0000256" key="14">
    <source>
        <dbReference type="ARBA" id="ARBA00031795"/>
    </source>
</evidence>
<dbReference type="GO" id="GO:0045259">
    <property type="term" value="C:proton-transporting ATP synthase complex"/>
    <property type="evidence" value="ECO:0007669"/>
    <property type="project" value="UniProtKB-KW"/>
</dbReference>
<dbReference type="STRING" id="295108.HT99x_00468"/>
<sequence>MAVATLHLDIVSAEAEIFSGEALRVYATGTMGELEVAPGHTPLLTGLLPGFIRIRDKEDKEDVVYVTGGILEVQPFVVTILADTVVRARDFNEAEAIKAQQQAERALKDHRSNVDFAKARAELARAAGMLRAIREAKKKTHIK</sequence>
<keyword evidence="9 15" id="KW-0406">Ion transport</keyword>
<reference evidence="19" key="2">
    <citation type="journal article" date="2016" name="Genome Announc.">
        <title>Draft Genome Sequences of Two Novel Amoeba-Resistant Intranuclear Bacteria, 'Candidatus Berkiella cookevillensis' and 'Candidatus Berkiella aquae'.</title>
        <authorList>
            <person name="Mehari Y.T."/>
            <person name="Arivett B.A."/>
            <person name="Farone A.L."/>
            <person name="Gunderson J.H."/>
            <person name="Farone M.B."/>
        </authorList>
    </citation>
    <scope>NUCLEOTIDE SEQUENCE</scope>
    <source>
        <strain evidence="19">HT99</strain>
    </source>
</reference>
<keyword evidence="11 15" id="KW-0139">CF(1)</keyword>
<dbReference type="NCBIfam" id="NF001847">
    <property type="entry name" value="PRK00571.1-4"/>
    <property type="match status" value="1"/>
</dbReference>
<dbReference type="AlphaFoldDB" id="A0A0Q9Z0Q7"/>
<feature type="domain" description="ATP synthase F1 complex delta/epsilon subunit N-terminal" evidence="17">
    <location>
        <begin position="6"/>
        <end position="84"/>
    </location>
</feature>
<accession>A0A0Q9Z0Q7</accession>
<comment type="subcellular location">
    <subcellularLocation>
        <location evidence="2 15">Cell membrane</location>
        <topology evidence="2 15">Peripheral membrane protein</topology>
    </subcellularLocation>
</comment>
<comment type="subunit">
    <text evidence="4 15 16">F-type ATPases have 2 components, CF(1) - the catalytic core - and CF(0) - the membrane proton channel. CF(1) has five subunits: alpha(3), beta(3), gamma(1), delta(1), epsilon(1). CF(0) has three main subunits: a, b and c.</text>
</comment>
<dbReference type="Proteomes" id="UP000051497">
    <property type="component" value="Unassembled WGS sequence"/>
</dbReference>
<dbReference type="PANTHER" id="PTHR13822">
    <property type="entry name" value="ATP SYNTHASE DELTA/EPSILON CHAIN"/>
    <property type="match status" value="1"/>
</dbReference>
<comment type="function">
    <text evidence="1 15">Produces ATP from ADP in the presence of a proton gradient across the membrane.</text>
</comment>
<dbReference type="PANTHER" id="PTHR13822:SF10">
    <property type="entry name" value="ATP SYNTHASE EPSILON CHAIN, CHLOROPLASTIC"/>
    <property type="match status" value="1"/>
</dbReference>
<evidence type="ECO:0000256" key="1">
    <source>
        <dbReference type="ARBA" id="ARBA00003543"/>
    </source>
</evidence>
<dbReference type="PATRIC" id="fig|1590043.3.peg.471"/>
<keyword evidence="7 15" id="KW-1003">Cell membrane</keyword>
<dbReference type="Gene3D" id="1.20.5.440">
    <property type="entry name" value="ATP synthase delta/epsilon subunit, C-terminal domain"/>
    <property type="match status" value="1"/>
</dbReference>
<dbReference type="RefSeq" id="WP_075065119.1">
    <property type="nucleotide sequence ID" value="NZ_LKAJ02000001.1"/>
</dbReference>
<evidence type="ECO:0000256" key="9">
    <source>
        <dbReference type="ARBA" id="ARBA00023065"/>
    </source>
</evidence>
<dbReference type="GO" id="GO:0005524">
    <property type="term" value="F:ATP binding"/>
    <property type="evidence" value="ECO:0007669"/>
    <property type="project" value="UniProtKB-UniRule"/>
</dbReference>
<evidence type="ECO:0000256" key="3">
    <source>
        <dbReference type="ARBA" id="ARBA00005712"/>
    </source>
</evidence>
<dbReference type="InterPro" id="IPR036771">
    <property type="entry name" value="ATPsynth_dsu/esu_N"/>
</dbReference>
<keyword evidence="10 15" id="KW-0472">Membrane</keyword>
<dbReference type="InterPro" id="IPR036794">
    <property type="entry name" value="ATP_F1_dsu/esu_C_sf"/>
</dbReference>
<dbReference type="InterPro" id="IPR001469">
    <property type="entry name" value="ATP_synth_F1_dsu/esu"/>
</dbReference>
<evidence type="ECO:0000256" key="12">
    <source>
        <dbReference type="ARBA" id="ARBA00023310"/>
    </source>
</evidence>
<evidence type="ECO:0000256" key="2">
    <source>
        <dbReference type="ARBA" id="ARBA00004202"/>
    </source>
</evidence>
<evidence type="ECO:0000256" key="16">
    <source>
        <dbReference type="RuleBase" id="RU003656"/>
    </source>
</evidence>
<dbReference type="Gene3D" id="2.60.15.10">
    <property type="entry name" value="F0F1 ATP synthase delta/epsilon subunit, N-terminal"/>
    <property type="match status" value="1"/>
</dbReference>
<proteinExistence type="inferred from homology"/>
<gene>
    <name evidence="15 18" type="primary">atpC</name>
    <name evidence="18" type="ORF">HT99x_00468</name>
    <name evidence="19" type="ORF">HT99x_015000</name>
</gene>
<reference evidence="18" key="1">
    <citation type="submission" date="2015-09" db="EMBL/GenBank/DDBJ databases">
        <title>Draft Genome Sequences of Two Novel Amoeba-resistant Intranuclear Bacteria, Candidatus Berkiella cookevillensis and Candidatus Berkiella aquae.</title>
        <authorList>
            <person name="Mehari Y.T."/>
            <person name="Arivett B.A."/>
            <person name="Farone A.L."/>
            <person name="Gunderson J.H."/>
            <person name="Farone M.B."/>
        </authorList>
    </citation>
    <scope>NUCLEOTIDE SEQUENCE [LARGE SCALE GENOMIC DNA]</scope>
    <source>
        <strain evidence="18">HT99</strain>
    </source>
</reference>
<dbReference type="CDD" id="cd12152">
    <property type="entry name" value="F1-ATPase_delta"/>
    <property type="match status" value="1"/>
</dbReference>
<protein>
    <recommendedName>
        <fullName evidence="5 15">ATP synthase epsilon chain</fullName>
    </recommendedName>
    <alternativeName>
        <fullName evidence="14 15">ATP synthase F1 sector epsilon subunit</fullName>
    </alternativeName>
    <alternativeName>
        <fullName evidence="13 15">F-ATPase epsilon subunit</fullName>
    </alternativeName>
</protein>
<name>A0A0Q9Z0Q7_9GAMM</name>
<dbReference type="GO" id="GO:0005886">
    <property type="term" value="C:plasma membrane"/>
    <property type="evidence" value="ECO:0007669"/>
    <property type="project" value="UniProtKB-SubCell"/>
</dbReference>
<evidence type="ECO:0000256" key="5">
    <source>
        <dbReference type="ARBA" id="ARBA00014480"/>
    </source>
</evidence>
<evidence type="ECO:0000256" key="11">
    <source>
        <dbReference type="ARBA" id="ARBA00023196"/>
    </source>
</evidence>
<evidence type="ECO:0000256" key="6">
    <source>
        <dbReference type="ARBA" id="ARBA00022448"/>
    </source>
</evidence>
<evidence type="ECO:0000313" key="19">
    <source>
        <dbReference type="EMBL" id="MCS5712746.1"/>
    </source>
</evidence>
<comment type="caution">
    <text evidence="18">The sequence shown here is derived from an EMBL/GenBank/DDBJ whole genome shotgun (WGS) entry which is preliminary data.</text>
</comment>
<dbReference type="Pfam" id="PF02823">
    <property type="entry name" value="ATP-synt_DE_N"/>
    <property type="match status" value="1"/>
</dbReference>
<dbReference type="EMBL" id="LKAJ01000002">
    <property type="protein sequence ID" value="KRG22051.1"/>
    <property type="molecule type" value="Genomic_DNA"/>
</dbReference>
<dbReference type="HAMAP" id="MF_00530">
    <property type="entry name" value="ATP_synth_epsil_bac"/>
    <property type="match status" value="1"/>
</dbReference>
<dbReference type="GO" id="GO:0046933">
    <property type="term" value="F:proton-transporting ATP synthase activity, rotational mechanism"/>
    <property type="evidence" value="ECO:0007669"/>
    <property type="project" value="UniProtKB-UniRule"/>
</dbReference>
<keyword evidence="20" id="KW-1185">Reference proteome</keyword>
<evidence type="ECO:0000256" key="8">
    <source>
        <dbReference type="ARBA" id="ARBA00022781"/>
    </source>
</evidence>
<evidence type="ECO:0000313" key="18">
    <source>
        <dbReference type="EMBL" id="KRG22051.1"/>
    </source>
</evidence>
<dbReference type="EMBL" id="LKAJ02000001">
    <property type="protein sequence ID" value="MCS5712746.1"/>
    <property type="molecule type" value="Genomic_DNA"/>
</dbReference>
<evidence type="ECO:0000256" key="4">
    <source>
        <dbReference type="ARBA" id="ARBA00011648"/>
    </source>
</evidence>